<dbReference type="InterPro" id="IPR057877">
    <property type="entry name" value="CrAss_Ring_3_4"/>
</dbReference>
<sequence length="231" mass="26678">MTIEEFSNEFDVLFNSYAINNPYGIGQNITQLDEYEKSVLLTKAQEDIVRDLYNGKLTGDGFESTEEQRRNLDYLVKTLELNPIDTDKPKMSENSKFFQLVSDVWFITYESAILSDDNLKCKNNTRVDVVPIRQDEYNLVKDNPFRGASKNRVLRIDTGSSIVELISKYNIQSYFIKYLSKPKPIILEDITDDNLSIDNEKEKMDCELNTALHRTILERAVALAIKRLPSK</sequence>
<protein>
    <submittedName>
        <fullName evidence="1">Uncharacterized protein</fullName>
    </submittedName>
</protein>
<reference evidence="1" key="1">
    <citation type="journal article" date="2021" name="Proc. Natl. Acad. Sci. U.S.A.">
        <title>A Catalog of Tens of Thousands of Viruses from Human Metagenomes Reveals Hidden Associations with Chronic Diseases.</title>
        <authorList>
            <person name="Tisza M.J."/>
            <person name="Buck C.B."/>
        </authorList>
    </citation>
    <scope>NUCLEOTIDE SEQUENCE</scope>
    <source>
        <strain evidence="1">Ct3KQ27</strain>
    </source>
</reference>
<name>A0A8S5TT23_9CAUD</name>
<organism evidence="1">
    <name type="scientific">CrAss-like virus sp. ct3KQ27</name>
    <dbReference type="NCBI Taxonomy" id="2825834"/>
    <lineage>
        <taxon>Viruses</taxon>
        <taxon>Duplodnaviria</taxon>
        <taxon>Heunggongvirae</taxon>
        <taxon>Uroviricota</taxon>
        <taxon>Caudoviricetes</taxon>
        <taxon>Crassvirales</taxon>
    </lineage>
</organism>
<accession>A0A8S5TT23</accession>
<proteinExistence type="predicted"/>
<evidence type="ECO:0000313" key="1">
    <source>
        <dbReference type="EMBL" id="DAF85336.1"/>
    </source>
</evidence>
<dbReference type="EMBL" id="BK015923">
    <property type="protein sequence ID" value="DAF85336.1"/>
    <property type="molecule type" value="Genomic_DNA"/>
</dbReference>
<dbReference type="Pfam" id="PF25710">
    <property type="entry name" value="CrAss_Ring_3_4"/>
    <property type="match status" value="1"/>
</dbReference>